<name>A0A0A8YEZ6_ARUDO</name>
<evidence type="ECO:0000313" key="1">
    <source>
        <dbReference type="EMBL" id="JAD23775.1"/>
    </source>
</evidence>
<organism evidence="1">
    <name type="scientific">Arundo donax</name>
    <name type="common">Giant reed</name>
    <name type="synonym">Donax arundinaceus</name>
    <dbReference type="NCBI Taxonomy" id="35708"/>
    <lineage>
        <taxon>Eukaryota</taxon>
        <taxon>Viridiplantae</taxon>
        <taxon>Streptophyta</taxon>
        <taxon>Embryophyta</taxon>
        <taxon>Tracheophyta</taxon>
        <taxon>Spermatophyta</taxon>
        <taxon>Magnoliopsida</taxon>
        <taxon>Liliopsida</taxon>
        <taxon>Poales</taxon>
        <taxon>Poaceae</taxon>
        <taxon>PACMAD clade</taxon>
        <taxon>Arundinoideae</taxon>
        <taxon>Arundineae</taxon>
        <taxon>Arundo</taxon>
    </lineage>
</organism>
<reference evidence="1" key="2">
    <citation type="journal article" date="2015" name="Data Brief">
        <title>Shoot transcriptome of the giant reed, Arundo donax.</title>
        <authorList>
            <person name="Barrero R.A."/>
            <person name="Guerrero F.D."/>
            <person name="Moolhuijzen P."/>
            <person name="Goolsby J.A."/>
            <person name="Tidwell J."/>
            <person name="Bellgard S.E."/>
            <person name="Bellgard M.I."/>
        </authorList>
    </citation>
    <scope>NUCLEOTIDE SEQUENCE</scope>
    <source>
        <tissue evidence="1">Shoot tissue taken approximately 20 cm above the soil surface</tissue>
    </source>
</reference>
<dbReference type="EMBL" id="GBRH01274120">
    <property type="protein sequence ID" value="JAD23775.1"/>
    <property type="molecule type" value="Transcribed_RNA"/>
</dbReference>
<reference evidence="1" key="1">
    <citation type="submission" date="2014-09" db="EMBL/GenBank/DDBJ databases">
        <authorList>
            <person name="Magalhaes I.L.F."/>
            <person name="Oliveira U."/>
            <person name="Santos F.R."/>
            <person name="Vidigal T.H.D.A."/>
            <person name="Brescovit A.D."/>
            <person name="Santos A.J."/>
        </authorList>
    </citation>
    <scope>NUCLEOTIDE SEQUENCE</scope>
    <source>
        <tissue evidence="1">Shoot tissue taken approximately 20 cm above the soil surface</tissue>
    </source>
</reference>
<proteinExistence type="predicted"/>
<dbReference type="AlphaFoldDB" id="A0A0A8YEZ6"/>
<sequence length="40" mass="4625">MTLSQDTYKQPQICCTQLKKIERVIQRCNTLSCMYAISAL</sequence>
<accession>A0A0A8YEZ6</accession>
<protein>
    <submittedName>
        <fullName evidence="1">Uncharacterized protein</fullName>
    </submittedName>
</protein>